<name>A0A1Q9C6S6_SYMMI</name>
<organism evidence="3 4">
    <name type="scientific">Symbiodinium microadriaticum</name>
    <name type="common">Dinoflagellate</name>
    <name type="synonym">Zooxanthella microadriatica</name>
    <dbReference type="NCBI Taxonomy" id="2951"/>
    <lineage>
        <taxon>Eukaryota</taxon>
        <taxon>Sar</taxon>
        <taxon>Alveolata</taxon>
        <taxon>Dinophyceae</taxon>
        <taxon>Suessiales</taxon>
        <taxon>Symbiodiniaceae</taxon>
        <taxon>Symbiodinium</taxon>
    </lineage>
</organism>
<feature type="region of interest" description="Disordered" evidence="1">
    <location>
        <begin position="101"/>
        <end position="120"/>
    </location>
</feature>
<feature type="compositionally biased region" description="Basic and acidic residues" evidence="1">
    <location>
        <begin position="65"/>
        <end position="74"/>
    </location>
</feature>
<proteinExistence type="predicted"/>
<feature type="transmembrane region" description="Helical" evidence="2">
    <location>
        <begin position="155"/>
        <end position="178"/>
    </location>
</feature>
<keyword evidence="4" id="KW-1185">Reference proteome</keyword>
<comment type="caution">
    <text evidence="3">The sequence shown here is derived from an EMBL/GenBank/DDBJ whole genome shotgun (WGS) entry which is preliminary data.</text>
</comment>
<dbReference type="Proteomes" id="UP000186817">
    <property type="component" value="Unassembled WGS sequence"/>
</dbReference>
<gene>
    <name evidence="3" type="ORF">AK812_SmicGene41169</name>
</gene>
<keyword evidence="2" id="KW-1133">Transmembrane helix</keyword>
<protein>
    <submittedName>
        <fullName evidence="3">Uncharacterized protein</fullName>
    </submittedName>
</protein>
<evidence type="ECO:0000256" key="2">
    <source>
        <dbReference type="SAM" id="Phobius"/>
    </source>
</evidence>
<dbReference type="EMBL" id="LSRX01001584">
    <property type="protein sequence ID" value="OLP78634.1"/>
    <property type="molecule type" value="Genomic_DNA"/>
</dbReference>
<keyword evidence="2" id="KW-0812">Transmembrane</keyword>
<dbReference type="AlphaFoldDB" id="A0A1Q9C6S6"/>
<accession>A0A1Q9C6S6</accession>
<reference evidence="3 4" key="1">
    <citation type="submission" date="2016-02" db="EMBL/GenBank/DDBJ databases">
        <title>Genome analysis of coral dinoflagellate symbionts highlights evolutionary adaptations to a symbiotic lifestyle.</title>
        <authorList>
            <person name="Aranda M."/>
            <person name="Li Y."/>
            <person name="Liew Y.J."/>
            <person name="Baumgarten S."/>
            <person name="Simakov O."/>
            <person name="Wilson M."/>
            <person name="Piel J."/>
            <person name="Ashoor H."/>
            <person name="Bougouffa S."/>
            <person name="Bajic V.B."/>
            <person name="Ryu T."/>
            <person name="Ravasi T."/>
            <person name="Bayer T."/>
            <person name="Micklem G."/>
            <person name="Kim H."/>
            <person name="Bhak J."/>
            <person name="Lajeunesse T.C."/>
            <person name="Voolstra C.R."/>
        </authorList>
    </citation>
    <scope>NUCLEOTIDE SEQUENCE [LARGE SCALE GENOMIC DNA]</scope>
    <source>
        <strain evidence="3 4">CCMP2467</strain>
    </source>
</reference>
<evidence type="ECO:0000256" key="1">
    <source>
        <dbReference type="SAM" id="MobiDB-lite"/>
    </source>
</evidence>
<feature type="transmembrane region" description="Helical" evidence="2">
    <location>
        <begin position="184"/>
        <end position="210"/>
    </location>
</feature>
<keyword evidence="2" id="KW-0472">Membrane</keyword>
<evidence type="ECO:0000313" key="4">
    <source>
        <dbReference type="Proteomes" id="UP000186817"/>
    </source>
</evidence>
<feature type="region of interest" description="Disordered" evidence="1">
    <location>
        <begin position="65"/>
        <end position="96"/>
    </location>
</feature>
<sequence>MEAGFRLHRIGRFSSGEGCAERPGHPRVYLDFPPKDDPALINEYHNRLMQLCGLPFSALAKAVTERTSKGEKRQSQAAGATRSAGEASAVDKPSGPLVEVPVPGLQSDLPASVRRPEPLGNRLRRGSGEMAASSAASQVVRVEQKNAELEALPSIIIILIIIIIIITITSISIIIIAIAIVTVIILILILIIIIINIIIIITSISSCLALSSASAQRKEEIDLIGPGKMVLLPDMTLEDCELLETDEEVPRFIFRKTDHGVRKLVDDEGSDAQTAAPLCEMD</sequence>
<evidence type="ECO:0000313" key="3">
    <source>
        <dbReference type="EMBL" id="OLP78634.1"/>
    </source>
</evidence>